<comment type="caution">
    <text evidence="8">The sequence shown here is derived from an EMBL/GenBank/DDBJ whole genome shotgun (WGS) entry which is preliminary data.</text>
</comment>
<dbReference type="InterPro" id="IPR001139">
    <property type="entry name" value="Glyco_hydro_30"/>
</dbReference>
<sequence length="467" mass="53586">MRLLNAIVFLILLSTNLYSQTTVHWVSTTQTSPWKKKAGLTTTKATSMADVEIEIQNKLQSIDGFGTCFNELGWTSLSLLSDKDRQSIFRELFKPDYGASFNLCRMPVAANDFSTAWYSYNETDQDFEMKNFSIAQDLKTLVPFIKSAQKYKPSLKIWASPWSPPTWMKTNKHYALKPSKYNDLQAEQSGSEFQDMFIQKDEYFKAYALYFEKFVKAYRQQNIYISMVMPQNEFVAAQIFPSCTWTAQGLGKFIGYLAPKMNAMKVDVFFGTMNSDNDKFVDTIMQKPAINKYIKGVGIQWAGKGAIAALNKNYPNLSLYQTEQECGDGKNDWKYCLYTWDLMKQYLNNGANAYTYWNTSLKEGGISTWGWQQNSLISVDTLNKTFKYNHEYYLMKHLSHYVKPGAKRLKTNGTYTNLLSFINPDKSIVIVAHNPEDSEKAITFKIGNKKVSPVFEASSFNTLVIRQ</sequence>
<dbReference type="RefSeq" id="WP_127340744.1">
    <property type="nucleotide sequence ID" value="NZ_QWDM01000022.1"/>
</dbReference>
<evidence type="ECO:0000256" key="4">
    <source>
        <dbReference type="RuleBase" id="RU361188"/>
    </source>
</evidence>
<evidence type="ECO:0000256" key="2">
    <source>
        <dbReference type="ARBA" id="ARBA00022729"/>
    </source>
</evidence>
<evidence type="ECO:0000259" key="6">
    <source>
        <dbReference type="Pfam" id="PF02055"/>
    </source>
</evidence>
<proteinExistence type="inferred from homology"/>
<feature type="signal peptide" evidence="5">
    <location>
        <begin position="1"/>
        <end position="19"/>
    </location>
</feature>
<evidence type="ECO:0000313" key="9">
    <source>
        <dbReference type="Proteomes" id="UP000288102"/>
    </source>
</evidence>
<dbReference type="SUPFAM" id="SSF51445">
    <property type="entry name" value="(Trans)glycosidases"/>
    <property type="match status" value="1"/>
</dbReference>
<gene>
    <name evidence="8" type="ORF">D0817_23630</name>
</gene>
<dbReference type="Gene3D" id="2.60.40.1180">
    <property type="entry name" value="Golgi alpha-mannosidase II"/>
    <property type="match status" value="1"/>
</dbReference>
<dbReference type="Proteomes" id="UP000288102">
    <property type="component" value="Unassembled WGS sequence"/>
</dbReference>
<dbReference type="InterPro" id="IPR017853">
    <property type="entry name" value="GH"/>
</dbReference>
<organism evidence="8 9">
    <name type="scientific">Flavobacterium cupreum</name>
    <dbReference type="NCBI Taxonomy" id="2133766"/>
    <lineage>
        <taxon>Bacteria</taxon>
        <taxon>Pseudomonadati</taxon>
        <taxon>Bacteroidota</taxon>
        <taxon>Flavobacteriia</taxon>
        <taxon>Flavobacteriales</taxon>
        <taxon>Flavobacteriaceae</taxon>
        <taxon>Flavobacterium</taxon>
    </lineage>
</organism>
<dbReference type="Gene3D" id="3.20.20.80">
    <property type="entry name" value="Glycosidases"/>
    <property type="match status" value="1"/>
</dbReference>
<keyword evidence="2 5" id="KW-0732">Signal</keyword>
<dbReference type="AlphaFoldDB" id="A0A434A0V8"/>
<evidence type="ECO:0000256" key="5">
    <source>
        <dbReference type="SAM" id="SignalP"/>
    </source>
</evidence>
<dbReference type="PANTHER" id="PTHR11069">
    <property type="entry name" value="GLUCOSYLCERAMIDASE"/>
    <property type="match status" value="1"/>
</dbReference>
<dbReference type="InterPro" id="IPR013780">
    <property type="entry name" value="Glyco_hydro_b"/>
</dbReference>
<reference evidence="9" key="1">
    <citation type="journal article" date="2019" name="Syst. Appl. Microbiol.">
        <title>Flavobacterium circumlabens sp. nov. and Flavobacterium cupreum sp. nov., two psychrotrophic species isolated from Antarctic environmental samples.</title>
        <authorList>
            <person name="Kralova S."/>
            <person name="Busse H.-J."/>
            <person name="Svec P."/>
            <person name="Maslanova I."/>
            <person name="Stankova E."/>
            <person name="Bartak M."/>
            <person name="Sedlacek I."/>
        </authorList>
    </citation>
    <scope>NUCLEOTIDE SEQUENCE [LARGE SCALE GENOMIC DNA]</scope>
    <source>
        <strain evidence="9">CCM 8825</strain>
    </source>
</reference>
<dbReference type="GO" id="GO:0016020">
    <property type="term" value="C:membrane"/>
    <property type="evidence" value="ECO:0007669"/>
    <property type="project" value="GOC"/>
</dbReference>
<dbReference type="OrthoDB" id="9806701at2"/>
<feature type="domain" description="Glycosyl hydrolase family 30 TIM-barrel" evidence="6">
    <location>
        <begin position="62"/>
        <end position="402"/>
    </location>
</feature>
<evidence type="ECO:0000256" key="1">
    <source>
        <dbReference type="ARBA" id="ARBA00005382"/>
    </source>
</evidence>
<dbReference type="PRINTS" id="PR00843">
    <property type="entry name" value="GLHYDRLASE30"/>
</dbReference>
<comment type="similarity">
    <text evidence="1 4">Belongs to the glycosyl hydrolase 30 family.</text>
</comment>
<dbReference type="InterPro" id="IPR033452">
    <property type="entry name" value="GH30_C"/>
</dbReference>
<evidence type="ECO:0000259" key="7">
    <source>
        <dbReference type="Pfam" id="PF17189"/>
    </source>
</evidence>
<dbReference type="GO" id="GO:0006680">
    <property type="term" value="P:glucosylceramide catabolic process"/>
    <property type="evidence" value="ECO:0007669"/>
    <property type="project" value="TreeGrafter"/>
</dbReference>
<feature type="domain" description="Glycosyl hydrolase family 30 beta sandwich" evidence="7">
    <location>
        <begin position="405"/>
        <end position="463"/>
    </location>
</feature>
<dbReference type="PANTHER" id="PTHR11069:SF23">
    <property type="entry name" value="LYSOSOMAL ACID GLUCOSYLCERAMIDASE"/>
    <property type="match status" value="1"/>
</dbReference>
<evidence type="ECO:0000313" key="8">
    <source>
        <dbReference type="EMBL" id="RUT68003.1"/>
    </source>
</evidence>
<accession>A0A434A0V8</accession>
<protein>
    <submittedName>
        <fullName evidence="8">Beta-glycosidase</fullName>
    </submittedName>
</protein>
<evidence type="ECO:0000256" key="3">
    <source>
        <dbReference type="ARBA" id="ARBA00022801"/>
    </source>
</evidence>
<dbReference type="Pfam" id="PF02055">
    <property type="entry name" value="Glyco_hydro_30"/>
    <property type="match status" value="1"/>
</dbReference>
<feature type="chain" id="PRO_5019416490" evidence="5">
    <location>
        <begin position="20"/>
        <end position="467"/>
    </location>
</feature>
<dbReference type="InterPro" id="IPR033453">
    <property type="entry name" value="Glyco_hydro_30_TIM-barrel"/>
</dbReference>
<keyword evidence="9" id="KW-1185">Reference proteome</keyword>
<keyword evidence="4 8" id="KW-0326">Glycosidase</keyword>
<keyword evidence="3 4" id="KW-0378">Hydrolase</keyword>
<name>A0A434A0V8_9FLAO</name>
<dbReference type="GO" id="GO:0004348">
    <property type="term" value="F:glucosylceramidase activity"/>
    <property type="evidence" value="ECO:0007669"/>
    <property type="project" value="InterPro"/>
</dbReference>
<dbReference type="Pfam" id="PF17189">
    <property type="entry name" value="Glyco_hydro_30C"/>
    <property type="match status" value="1"/>
</dbReference>
<dbReference type="EMBL" id="QWDM01000022">
    <property type="protein sequence ID" value="RUT68003.1"/>
    <property type="molecule type" value="Genomic_DNA"/>
</dbReference>